<dbReference type="AlphaFoldDB" id="A0A2U2B6Y4"/>
<feature type="domain" description="B12-binding" evidence="6">
    <location>
        <begin position="175"/>
        <end position="297"/>
    </location>
</feature>
<dbReference type="GO" id="GO:0046872">
    <property type="term" value="F:metal ion binding"/>
    <property type="evidence" value="ECO:0007669"/>
    <property type="project" value="InterPro"/>
</dbReference>
<dbReference type="EMBL" id="QEWP01000011">
    <property type="protein sequence ID" value="PWD98828.1"/>
    <property type="molecule type" value="Genomic_DNA"/>
</dbReference>
<keyword evidence="2" id="KW-0805">Transcription regulation</keyword>
<dbReference type="Pfam" id="PF02607">
    <property type="entry name" value="B12-binding_2"/>
    <property type="match status" value="1"/>
</dbReference>
<dbReference type="SUPFAM" id="SSF52242">
    <property type="entry name" value="Cobalamin (vitamin B12)-binding domain"/>
    <property type="match status" value="1"/>
</dbReference>
<dbReference type="CDD" id="cd01104">
    <property type="entry name" value="HTH_MlrA-CarA"/>
    <property type="match status" value="1"/>
</dbReference>
<evidence type="ECO:0000256" key="3">
    <source>
        <dbReference type="ARBA" id="ARBA00023125"/>
    </source>
</evidence>
<gene>
    <name evidence="7" type="ORF">DDZ16_13915</name>
</gene>
<evidence type="ECO:0000259" key="5">
    <source>
        <dbReference type="PROSITE" id="PS50937"/>
    </source>
</evidence>
<protein>
    <submittedName>
        <fullName evidence="7">MerR family transcriptional regulator</fullName>
    </submittedName>
</protein>
<evidence type="ECO:0000313" key="7">
    <source>
        <dbReference type="EMBL" id="PWD98828.1"/>
    </source>
</evidence>
<proteinExistence type="predicted"/>
<dbReference type="InterPro" id="IPR006158">
    <property type="entry name" value="Cobalamin-bd"/>
</dbReference>
<dbReference type="InterPro" id="IPR009061">
    <property type="entry name" value="DNA-bd_dom_put_sf"/>
</dbReference>
<keyword evidence="8" id="KW-1185">Reference proteome</keyword>
<evidence type="ECO:0000259" key="6">
    <source>
        <dbReference type="PROSITE" id="PS51332"/>
    </source>
</evidence>
<dbReference type="RefSeq" id="WP_109265089.1">
    <property type="nucleotide sequence ID" value="NZ_QEWP01000011.1"/>
</dbReference>
<dbReference type="SUPFAM" id="SSF46955">
    <property type="entry name" value="Putative DNA-binding domain"/>
    <property type="match status" value="1"/>
</dbReference>
<dbReference type="Pfam" id="PF13411">
    <property type="entry name" value="MerR_1"/>
    <property type="match status" value="1"/>
</dbReference>
<dbReference type="PANTHER" id="PTHR30204:SF69">
    <property type="entry name" value="MERR-FAMILY TRANSCRIPTIONAL REGULATOR"/>
    <property type="match status" value="1"/>
</dbReference>
<keyword evidence="1" id="KW-0678">Repressor</keyword>
<dbReference type="InterPro" id="IPR003759">
    <property type="entry name" value="Cbl-bd_cap"/>
</dbReference>
<evidence type="ECO:0000256" key="1">
    <source>
        <dbReference type="ARBA" id="ARBA00022491"/>
    </source>
</evidence>
<evidence type="ECO:0000256" key="2">
    <source>
        <dbReference type="ARBA" id="ARBA00023015"/>
    </source>
</evidence>
<dbReference type="Gene3D" id="1.10.1240.10">
    <property type="entry name" value="Methionine synthase domain"/>
    <property type="match status" value="1"/>
</dbReference>
<keyword evidence="4" id="KW-0804">Transcription</keyword>
<dbReference type="PANTHER" id="PTHR30204">
    <property type="entry name" value="REDOX-CYCLING DRUG-SENSING TRANSCRIPTIONAL ACTIVATOR SOXR"/>
    <property type="match status" value="1"/>
</dbReference>
<dbReference type="SMART" id="SM00422">
    <property type="entry name" value="HTH_MERR"/>
    <property type="match status" value="1"/>
</dbReference>
<dbReference type="Gene3D" id="3.40.50.280">
    <property type="entry name" value="Cobalamin-binding domain"/>
    <property type="match status" value="1"/>
</dbReference>
<name>A0A2U2B6Y4_9BACT</name>
<dbReference type="InterPro" id="IPR000551">
    <property type="entry name" value="MerR-type_HTH_dom"/>
</dbReference>
<reference evidence="7 8" key="1">
    <citation type="submission" date="2018-05" db="EMBL/GenBank/DDBJ databases">
        <title>Marinilabilia rubrum sp. nov., isolated from saltern sediment.</title>
        <authorList>
            <person name="Zhang R."/>
        </authorList>
    </citation>
    <scope>NUCLEOTIDE SEQUENCE [LARGE SCALE GENOMIC DNA]</scope>
    <source>
        <strain evidence="7 8">WTE16</strain>
    </source>
</reference>
<evidence type="ECO:0000256" key="4">
    <source>
        <dbReference type="ARBA" id="ARBA00023163"/>
    </source>
</evidence>
<dbReference type="PROSITE" id="PS50937">
    <property type="entry name" value="HTH_MERR_2"/>
    <property type="match status" value="1"/>
</dbReference>
<dbReference type="InterPro" id="IPR036724">
    <property type="entry name" value="Cobalamin-bd_sf"/>
</dbReference>
<dbReference type="GO" id="GO:0003677">
    <property type="term" value="F:DNA binding"/>
    <property type="evidence" value="ECO:0007669"/>
    <property type="project" value="UniProtKB-KW"/>
</dbReference>
<feature type="domain" description="HTH merR-type" evidence="5">
    <location>
        <begin position="3"/>
        <end position="72"/>
    </location>
</feature>
<dbReference type="Gene3D" id="1.10.1660.10">
    <property type="match status" value="1"/>
</dbReference>
<dbReference type="PROSITE" id="PS51332">
    <property type="entry name" value="B12_BINDING"/>
    <property type="match status" value="1"/>
</dbReference>
<dbReference type="GO" id="GO:0031419">
    <property type="term" value="F:cobalamin binding"/>
    <property type="evidence" value="ECO:0007669"/>
    <property type="project" value="InterPro"/>
</dbReference>
<sequence length="297" mass="34250">MAVYSIKDLEKISGIKAHTIRIWERRYALVQPKRTSTNIRYYSDDDLKKLLNISILNQNGFKISKIAHFDEQQLRDRVLDLCLDARNNSVQIESMMVALLELDERKFLNVLSGAIIKYGFEDTVEFVLFPFLDRIGTLWQAGTINPAQEHFISNLIRQKLIVAIDNEMQNLTANGPRMIFFLPEGEMHEIGLLFFNFLARKEGLDVVYLGMSVPLGDLKQVNQVRPADAFFTSFVTSREKNELESLLQELRNYFPDIPFFVNGLQFKDLNPKLPGDFTVVSSIKSFKEAIRLLKFSD</sequence>
<dbReference type="InterPro" id="IPR047057">
    <property type="entry name" value="MerR_fam"/>
</dbReference>
<organism evidence="7 8">
    <name type="scientific">Marinilabilia rubra</name>
    <dbReference type="NCBI Taxonomy" id="2162893"/>
    <lineage>
        <taxon>Bacteria</taxon>
        <taxon>Pseudomonadati</taxon>
        <taxon>Bacteroidota</taxon>
        <taxon>Bacteroidia</taxon>
        <taxon>Marinilabiliales</taxon>
        <taxon>Marinilabiliaceae</taxon>
        <taxon>Marinilabilia</taxon>
    </lineage>
</organism>
<evidence type="ECO:0000313" key="8">
    <source>
        <dbReference type="Proteomes" id="UP000244956"/>
    </source>
</evidence>
<keyword evidence="3" id="KW-0238">DNA-binding</keyword>
<accession>A0A2U2B6Y4</accession>
<dbReference type="OrthoDB" id="9800334at2"/>
<dbReference type="InterPro" id="IPR036594">
    <property type="entry name" value="Meth_synthase_dom"/>
</dbReference>
<dbReference type="Proteomes" id="UP000244956">
    <property type="component" value="Unassembled WGS sequence"/>
</dbReference>
<comment type="caution">
    <text evidence="7">The sequence shown here is derived from an EMBL/GenBank/DDBJ whole genome shotgun (WGS) entry which is preliminary data.</text>
</comment>
<dbReference type="GO" id="GO:0003700">
    <property type="term" value="F:DNA-binding transcription factor activity"/>
    <property type="evidence" value="ECO:0007669"/>
    <property type="project" value="InterPro"/>
</dbReference>